<name>A0A5N5LPM8_9ROSI</name>
<dbReference type="PANTHER" id="PTHR13345">
    <property type="entry name" value="MEDIATOR OF RNA POLYMERASE II TRANSCRIPTION SUBUNIT 10"/>
    <property type="match status" value="1"/>
</dbReference>
<dbReference type="GO" id="GO:0016592">
    <property type="term" value="C:mediator complex"/>
    <property type="evidence" value="ECO:0007669"/>
    <property type="project" value="TreeGrafter"/>
</dbReference>
<dbReference type="GO" id="GO:0006457">
    <property type="term" value="P:protein folding"/>
    <property type="evidence" value="ECO:0007669"/>
    <property type="project" value="UniProtKB-ARBA"/>
</dbReference>
<reference evidence="2" key="1">
    <citation type="journal article" date="2019" name="Gigascience">
        <title>De novo genome assembly of the endangered Acer yangbiense, a plant species with extremely small populations endemic to Yunnan Province, China.</title>
        <authorList>
            <person name="Yang J."/>
            <person name="Wariss H.M."/>
            <person name="Tao L."/>
            <person name="Zhang R."/>
            <person name="Yun Q."/>
            <person name="Hollingsworth P."/>
            <person name="Dao Z."/>
            <person name="Luo G."/>
            <person name="Guo H."/>
            <person name="Ma Y."/>
            <person name="Sun W."/>
        </authorList>
    </citation>
    <scope>NUCLEOTIDE SEQUENCE [LARGE SCALE GENOMIC DNA]</scope>
    <source>
        <strain evidence="2">cv. br00</strain>
    </source>
</reference>
<dbReference type="Proteomes" id="UP000326939">
    <property type="component" value="Chromosome 8"/>
</dbReference>
<dbReference type="AlphaFoldDB" id="A0A5N5LPM8"/>
<dbReference type="EMBL" id="VDCV01000008">
    <property type="protein sequence ID" value="KAB5544538.1"/>
    <property type="molecule type" value="Genomic_DNA"/>
</dbReference>
<evidence type="ECO:0000313" key="2">
    <source>
        <dbReference type="Proteomes" id="UP000326939"/>
    </source>
</evidence>
<dbReference type="GO" id="GO:0003712">
    <property type="term" value="F:transcription coregulator activity"/>
    <property type="evidence" value="ECO:0007669"/>
    <property type="project" value="TreeGrafter"/>
</dbReference>
<dbReference type="GO" id="GO:0009409">
    <property type="term" value="P:response to cold"/>
    <property type="evidence" value="ECO:0007669"/>
    <property type="project" value="UniProtKB-ARBA"/>
</dbReference>
<keyword evidence="2" id="KW-1185">Reference proteome</keyword>
<dbReference type="InterPro" id="IPR009053">
    <property type="entry name" value="Prefoldin"/>
</dbReference>
<organism evidence="1 2">
    <name type="scientific">Salix brachista</name>
    <dbReference type="NCBI Taxonomy" id="2182728"/>
    <lineage>
        <taxon>Eukaryota</taxon>
        <taxon>Viridiplantae</taxon>
        <taxon>Streptophyta</taxon>
        <taxon>Embryophyta</taxon>
        <taxon>Tracheophyta</taxon>
        <taxon>Spermatophyta</taxon>
        <taxon>Magnoliopsida</taxon>
        <taxon>eudicotyledons</taxon>
        <taxon>Gunneridae</taxon>
        <taxon>Pentapetalae</taxon>
        <taxon>rosids</taxon>
        <taxon>fabids</taxon>
        <taxon>Malpighiales</taxon>
        <taxon>Salicaceae</taxon>
        <taxon>Saliceae</taxon>
        <taxon>Salix</taxon>
    </lineage>
</organism>
<dbReference type="InterPro" id="IPR004127">
    <property type="entry name" value="Prefoldin_subunit_alpha"/>
</dbReference>
<sequence length="256" mass="29343">MGTSKAISMQRLWLLLNSDESISMQRLWLLLNSDESLVFCRNVTGMRNITFFGIIMGSYIQEKIRKFEQFVDGHLKPQLVRVIAERHGFISDLRMNIENLEKNSVTNLRTMVNLGSEVYMQADVPDTQRIFVDVGLGFHVEFTWTEALSFIALREEKIAGSVRGFESCSNCRLRNLYHSVFFNIYELKVYCNQLGKLMAKKGKKDSLCDVADNCLALMLFCCFTSVSCPFCSVAEFTFNYNSIHLFASRNAVKPIQ</sequence>
<dbReference type="PANTHER" id="PTHR13345:SF9">
    <property type="entry name" value="PROTEIN UXT"/>
    <property type="match status" value="1"/>
</dbReference>
<evidence type="ECO:0000313" key="1">
    <source>
        <dbReference type="EMBL" id="KAB5544538.1"/>
    </source>
</evidence>
<dbReference type="Gene3D" id="1.10.287.370">
    <property type="match status" value="1"/>
</dbReference>
<dbReference type="CDD" id="cd23158">
    <property type="entry name" value="Prefoldin_UXT"/>
    <property type="match status" value="1"/>
</dbReference>
<gene>
    <name evidence="1" type="ORF">DKX38_012650</name>
</gene>
<proteinExistence type="predicted"/>
<protein>
    <submittedName>
        <fullName evidence="1">Uncharacterized protein</fullName>
    </submittedName>
</protein>
<accession>A0A5N5LPM8</accession>
<dbReference type="GO" id="GO:0045944">
    <property type="term" value="P:positive regulation of transcription by RNA polymerase II"/>
    <property type="evidence" value="ECO:0007669"/>
    <property type="project" value="TreeGrafter"/>
</dbReference>
<comment type="caution">
    <text evidence="1">The sequence shown here is derived from an EMBL/GenBank/DDBJ whole genome shotgun (WGS) entry which is preliminary data.</text>
</comment>
<dbReference type="SUPFAM" id="SSF46579">
    <property type="entry name" value="Prefoldin"/>
    <property type="match status" value="1"/>
</dbReference>
<dbReference type="Pfam" id="PF02996">
    <property type="entry name" value="Prefoldin"/>
    <property type="match status" value="1"/>
</dbReference>